<gene>
    <name evidence="2" type="ORF">BD311DRAFT_270457</name>
</gene>
<dbReference type="OrthoDB" id="2758794at2759"/>
<feature type="transmembrane region" description="Helical" evidence="1">
    <location>
        <begin position="253"/>
        <end position="274"/>
    </location>
</feature>
<accession>A0A4Q9MP08</accession>
<dbReference type="Proteomes" id="UP000292957">
    <property type="component" value="Unassembled WGS sequence"/>
</dbReference>
<name>A0A4Q9MP08_9APHY</name>
<keyword evidence="1" id="KW-0472">Membrane</keyword>
<evidence type="ECO:0000256" key="1">
    <source>
        <dbReference type="SAM" id="Phobius"/>
    </source>
</evidence>
<evidence type="ECO:0000313" key="2">
    <source>
        <dbReference type="EMBL" id="TBU29409.1"/>
    </source>
</evidence>
<sequence length="294" mass="32824">MNDLSAALSPHQLRIAVISLTSLETLIITSVSPEYNETLLNTLPSLWTADLSYGLRWIGERGPLGDPFFLLHSHRHTLETLSLRSVHLPDHDVSFVALRRLELQSVRLPQGVGSLIHLFPNIQQLTLLDIQYTNPNVHYWRHPDRISINDARELRTTSKLWQVTHGSWEKLMKIKVETALSLYSLGLVCSVDTVEILDPGSFAYEESDRELDGVMPAVLADVRPRCLVVDIPSAESMTTLLAPLYGSPSVTRLTISFSLGMLMGIPLAYILVSATAHLPAFARRCVHDDLSRSD</sequence>
<dbReference type="SUPFAM" id="SSF52047">
    <property type="entry name" value="RNI-like"/>
    <property type="match status" value="1"/>
</dbReference>
<reference evidence="2" key="1">
    <citation type="submission" date="2019-01" db="EMBL/GenBank/DDBJ databases">
        <title>Draft genome sequences of three monokaryotic isolates of the white-rot basidiomycete fungus Dichomitus squalens.</title>
        <authorList>
            <consortium name="DOE Joint Genome Institute"/>
            <person name="Lopez S.C."/>
            <person name="Andreopoulos B."/>
            <person name="Pangilinan J."/>
            <person name="Lipzen A."/>
            <person name="Riley R."/>
            <person name="Ahrendt S."/>
            <person name="Ng V."/>
            <person name="Barry K."/>
            <person name="Daum C."/>
            <person name="Grigoriev I.V."/>
            <person name="Hilden K.S."/>
            <person name="Makela M.R."/>
            <person name="de Vries R.P."/>
        </authorList>
    </citation>
    <scope>NUCLEOTIDE SEQUENCE [LARGE SCALE GENOMIC DNA]</scope>
    <source>
        <strain evidence="2">OM18370.1</strain>
    </source>
</reference>
<protein>
    <recommendedName>
        <fullName evidence="3">F-box domain-containing protein</fullName>
    </recommendedName>
</protein>
<dbReference type="AlphaFoldDB" id="A0A4Q9MP08"/>
<keyword evidence="1" id="KW-1133">Transmembrane helix</keyword>
<keyword evidence="1" id="KW-0812">Transmembrane</keyword>
<dbReference type="EMBL" id="ML143413">
    <property type="protein sequence ID" value="TBU29409.1"/>
    <property type="molecule type" value="Genomic_DNA"/>
</dbReference>
<proteinExistence type="predicted"/>
<organism evidence="2">
    <name type="scientific">Dichomitus squalens</name>
    <dbReference type="NCBI Taxonomy" id="114155"/>
    <lineage>
        <taxon>Eukaryota</taxon>
        <taxon>Fungi</taxon>
        <taxon>Dikarya</taxon>
        <taxon>Basidiomycota</taxon>
        <taxon>Agaricomycotina</taxon>
        <taxon>Agaricomycetes</taxon>
        <taxon>Polyporales</taxon>
        <taxon>Polyporaceae</taxon>
        <taxon>Dichomitus</taxon>
    </lineage>
</organism>
<evidence type="ECO:0008006" key="3">
    <source>
        <dbReference type="Google" id="ProtNLM"/>
    </source>
</evidence>